<keyword evidence="7 9" id="KW-0808">Transferase</keyword>
<dbReference type="InterPro" id="IPR022412">
    <property type="entry name" value="Quinolinate_PRibosylTrfase_N"/>
</dbReference>
<comment type="similarity">
    <text evidence="3 9">Belongs to the NadC/ModD family.</text>
</comment>
<keyword evidence="13" id="KW-1185">Reference proteome</keyword>
<comment type="caution">
    <text evidence="12">The sequence shown here is derived from an EMBL/GenBank/DDBJ whole genome shotgun (WGS) entry which is preliminary data.</text>
</comment>
<evidence type="ECO:0000256" key="3">
    <source>
        <dbReference type="ARBA" id="ARBA00009400"/>
    </source>
</evidence>
<dbReference type="InterPro" id="IPR013785">
    <property type="entry name" value="Aldolase_TIM"/>
</dbReference>
<evidence type="ECO:0000256" key="2">
    <source>
        <dbReference type="ARBA" id="ARBA00004893"/>
    </source>
</evidence>
<name>A0A6N6N363_9BACT</name>
<comment type="function">
    <text evidence="1">Involved in the catabolism of quinolinic acid (QA).</text>
</comment>
<feature type="domain" description="Quinolinate phosphoribosyl transferase C-terminal" evidence="10">
    <location>
        <begin position="119"/>
        <end position="284"/>
    </location>
</feature>
<dbReference type="Gene3D" id="3.90.1170.20">
    <property type="entry name" value="Quinolinate phosphoribosyl transferase, N-terminal domain"/>
    <property type="match status" value="1"/>
</dbReference>
<evidence type="ECO:0000313" key="13">
    <source>
        <dbReference type="Proteomes" id="UP000438699"/>
    </source>
</evidence>
<dbReference type="RefSeq" id="WP_151151373.1">
    <property type="nucleotide sequence ID" value="NZ_WAIE01000005.1"/>
</dbReference>
<dbReference type="FunFam" id="3.20.20.70:FF:000030">
    <property type="entry name" value="Nicotinate-nucleotide pyrophosphorylase, carboxylating"/>
    <property type="match status" value="1"/>
</dbReference>
<evidence type="ECO:0000259" key="11">
    <source>
        <dbReference type="Pfam" id="PF02749"/>
    </source>
</evidence>
<keyword evidence="5" id="KW-0662">Pyridine nucleotide biosynthesis</keyword>
<dbReference type="GO" id="GO:0005737">
    <property type="term" value="C:cytoplasm"/>
    <property type="evidence" value="ECO:0007669"/>
    <property type="project" value="TreeGrafter"/>
</dbReference>
<dbReference type="PIRSF" id="PIRSF006250">
    <property type="entry name" value="NadC_ModD"/>
    <property type="match status" value="1"/>
</dbReference>
<dbReference type="Proteomes" id="UP000438699">
    <property type="component" value="Unassembled WGS sequence"/>
</dbReference>
<dbReference type="PANTHER" id="PTHR32179">
    <property type="entry name" value="NICOTINATE-NUCLEOTIDE PYROPHOSPHORYLASE [CARBOXYLATING]"/>
    <property type="match status" value="1"/>
</dbReference>
<dbReference type="SUPFAM" id="SSF54675">
    <property type="entry name" value="Nicotinate/Quinolinate PRTase N-terminal domain-like"/>
    <property type="match status" value="1"/>
</dbReference>
<evidence type="ECO:0000256" key="1">
    <source>
        <dbReference type="ARBA" id="ARBA00003237"/>
    </source>
</evidence>
<evidence type="ECO:0000256" key="5">
    <source>
        <dbReference type="ARBA" id="ARBA00022642"/>
    </source>
</evidence>
<keyword evidence="6 9" id="KW-0328">Glycosyltransferase</keyword>
<evidence type="ECO:0000313" key="12">
    <source>
        <dbReference type="EMBL" id="KAB1441118.1"/>
    </source>
</evidence>
<dbReference type="OrthoDB" id="9782546at2"/>
<evidence type="ECO:0000256" key="4">
    <source>
        <dbReference type="ARBA" id="ARBA00011944"/>
    </source>
</evidence>
<dbReference type="GO" id="GO:0004514">
    <property type="term" value="F:nicotinate-nucleotide diphosphorylase (carboxylating) activity"/>
    <property type="evidence" value="ECO:0007669"/>
    <property type="project" value="UniProtKB-EC"/>
</dbReference>
<dbReference type="EC" id="2.4.2.19" evidence="4"/>
<evidence type="ECO:0000256" key="6">
    <source>
        <dbReference type="ARBA" id="ARBA00022676"/>
    </source>
</evidence>
<dbReference type="AlphaFoldDB" id="A0A6N6N363"/>
<dbReference type="InterPro" id="IPR002638">
    <property type="entry name" value="Quinolinate_PRibosylTrfase_C"/>
</dbReference>
<dbReference type="GO" id="GO:0034213">
    <property type="term" value="P:quinolinate catabolic process"/>
    <property type="evidence" value="ECO:0007669"/>
    <property type="project" value="TreeGrafter"/>
</dbReference>
<gene>
    <name evidence="12" type="primary">nadC</name>
    <name evidence="12" type="ORF">F8A88_11845</name>
</gene>
<dbReference type="Pfam" id="PF02749">
    <property type="entry name" value="QRPTase_N"/>
    <property type="match status" value="1"/>
</dbReference>
<evidence type="ECO:0000256" key="7">
    <source>
        <dbReference type="ARBA" id="ARBA00022679"/>
    </source>
</evidence>
<sequence length="290" mass="31633">MADKFEEFFQAESRMFLLALIRIALAEDGPDMTSQALFTDDDTAQAQIVAKQSTIVAGLPLIPLILEFGGEAQCRHMLNVDDGERVSEGTMVAALEGPAAYLLKVERVIMNFLCRLSGIAELTSRYVQQLQGTQTKLLDTRKTTPGLRYPEKYAVLVGGGLNHRKNLVEMLMLKDNHIDRAGGIAQAVNRLTAEYSPCPPIEVECRTIDEVKEAISCPVQRIMLDNMPPDTIKQALSMIPDTMESEVSGNISLDNIGSVAKLGPDFISVGKLTHSAPASDFSMQFVTTGA</sequence>
<dbReference type="InterPro" id="IPR004393">
    <property type="entry name" value="NadC"/>
</dbReference>
<evidence type="ECO:0000256" key="9">
    <source>
        <dbReference type="PIRNR" id="PIRNR006250"/>
    </source>
</evidence>
<evidence type="ECO:0000256" key="8">
    <source>
        <dbReference type="ARBA" id="ARBA00033102"/>
    </source>
</evidence>
<dbReference type="InterPro" id="IPR036068">
    <property type="entry name" value="Nicotinate_pribotase-like_C"/>
</dbReference>
<dbReference type="InterPro" id="IPR027277">
    <property type="entry name" value="NadC/ModD"/>
</dbReference>
<organism evidence="12 13">
    <name type="scientific">Pseudodesulfovibrio senegalensis</name>
    <dbReference type="NCBI Taxonomy" id="1721087"/>
    <lineage>
        <taxon>Bacteria</taxon>
        <taxon>Pseudomonadati</taxon>
        <taxon>Thermodesulfobacteriota</taxon>
        <taxon>Desulfovibrionia</taxon>
        <taxon>Desulfovibrionales</taxon>
        <taxon>Desulfovibrionaceae</taxon>
    </lineage>
</organism>
<dbReference type="GO" id="GO:0009435">
    <property type="term" value="P:NAD+ biosynthetic process"/>
    <property type="evidence" value="ECO:0007669"/>
    <property type="project" value="UniProtKB-UniPathway"/>
</dbReference>
<reference evidence="12 13" key="1">
    <citation type="journal article" date="2017" name="Int. J. Syst. Evol. Microbiol.">
        <title>Desulfovibrio senegalensis sp. nov., a mesophilic sulfate reducer isolated from marine sediment.</title>
        <authorList>
            <person name="Thioye A."/>
            <person name="Gam Z.B.A."/>
            <person name="Mbengue M."/>
            <person name="Cayol J.L."/>
            <person name="Joseph-Bartoli M."/>
            <person name="Toure-Kane C."/>
            <person name="Labat M."/>
        </authorList>
    </citation>
    <scope>NUCLEOTIDE SEQUENCE [LARGE SCALE GENOMIC DNA]</scope>
    <source>
        <strain evidence="12 13">DSM 101509</strain>
    </source>
</reference>
<accession>A0A6N6N363</accession>
<dbReference type="SUPFAM" id="SSF51690">
    <property type="entry name" value="Nicotinate/Quinolinate PRTase C-terminal domain-like"/>
    <property type="match status" value="1"/>
</dbReference>
<dbReference type="UniPathway" id="UPA00253">
    <property type="reaction ID" value="UER00331"/>
</dbReference>
<dbReference type="PANTHER" id="PTHR32179:SF3">
    <property type="entry name" value="NICOTINATE-NUCLEOTIDE PYROPHOSPHORYLASE [CARBOXYLATING]"/>
    <property type="match status" value="1"/>
</dbReference>
<dbReference type="Pfam" id="PF01729">
    <property type="entry name" value="QRPTase_C"/>
    <property type="match status" value="1"/>
</dbReference>
<feature type="domain" description="Quinolinate phosphoribosyl transferase N-terminal" evidence="11">
    <location>
        <begin position="31"/>
        <end position="117"/>
    </location>
</feature>
<dbReference type="CDD" id="cd01572">
    <property type="entry name" value="QPRTase"/>
    <property type="match status" value="1"/>
</dbReference>
<evidence type="ECO:0000259" key="10">
    <source>
        <dbReference type="Pfam" id="PF01729"/>
    </source>
</evidence>
<dbReference type="Gene3D" id="3.20.20.70">
    <property type="entry name" value="Aldolase class I"/>
    <property type="match status" value="1"/>
</dbReference>
<comment type="pathway">
    <text evidence="2">Cofactor biosynthesis; NAD(+) biosynthesis; nicotinate D-ribonucleotide from quinolinate: step 1/1.</text>
</comment>
<dbReference type="NCBIfam" id="TIGR00078">
    <property type="entry name" value="nadC"/>
    <property type="match status" value="1"/>
</dbReference>
<dbReference type="InterPro" id="IPR037128">
    <property type="entry name" value="Quinolinate_PRibosylTase_N_sf"/>
</dbReference>
<protein>
    <recommendedName>
        <fullName evidence="4">nicotinate-nucleotide diphosphorylase (carboxylating)</fullName>
        <ecNumber evidence="4">2.4.2.19</ecNumber>
    </recommendedName>
    <alternativeName>
        <fullName evidence="8">Quinolinate phosphoribosyltransferase [decarboxylating]</fullName>
    </alternativeName>
</protein>
<proteinExistence type="inferred from homology"/>
<dbReference type="EMBL" id="WAIE01000005">
    <property type="protein sequence ID" value="KAB1441118.1"/>
    <property type="molecule type" value="Genomic_DNA"/>
</dbReference>